<evidence type="ECO:0000256" key="5">
    <source>
        <dbReference type="ARBA" id="ARBA00022705"/>
    </source>
</evidence>
<dbReference type="SUPFAM" id="SSF52540">
    <property type="entry name" value="P-loop containing nucleoside triphosphate hydrolases"/>
    <property type="match status" value="1"/>
</dbReference>
<dbReference type="EC" id="2.7.7.7" evidence="1"/>
<dbReference type="SUPFAM" id="SSF48019">
    <property type="entry name" value="post-AAA+ oligomerization domain-like"/>
    <property type="match status" value="1"/>
</dbReference>
<dbReference type="Gene3D" id="3.40.50.300">
    <property type="entry name" value="P-loop containing nucleotide triphosphate hydrolases"/>
    <property type="match status" value="1"/>
</dbReference>
<dbReference type="GO" id="GO:0006261">
    <property type="term" value="P:DNA-templated DNA replication"/>
    <property type="evidence" value="ECO:0007669"/>
    <property type="project" value="TreeGrafter"/>
</dbReference>
<evidence type="ECO:0000256" key="8">
    <source>
        <dbReference type="ARBA" id="ARBA00049244"/>
    </source>
</evidence>
<dbReference type="Pfam" id="PF06144">
    <property type="entry name" value="DNA_pol3_delta"/>
    <property type="match status" value="1"/>
</dbReference>
<evidence type="ECO:0000256" key="7">
    <source>
        <dbReference type="ARBA" id="ARBA00034754"/>
    </source>
</evidence>
<evidence type="ECO:0000313" key="10">
    <source>
        <dbReference type="EMBL" id="SIS49335.1"/>
    </source>
</evidence>
<evidence type="ECO:0000256" key="2">
    <source>
        <dbReference type="ARBA" id="ARBA00017703"/>
    </source>
</evidence>
<keyword evidence="5" id="KW-0235">DNA replication</keyword>
<keyword evidence="4" id="KW-0548">Nucleotidyltransferase</keyword>
<evidence type="ECO:0000256" key="3">
    <source>
        <dbReference type="ARBA" id="ARBA00022679"/>
    </source>
</evidence>
<protein>
    <recommendedName>
        <fullName evidence="2">DNA polymerase III subunit delta</fullName>
        <ecNumber evidence="1">2.7.7.7</ecNumber>
    </recommendedName>
</protein>
<keyword evidence="6" id="KW-0239">DNA-directed DNA polymerase</keyword>
<proteinExistence type="inferred from homology"/>
<name>A0A1N7JJ30_9PROT</name>
<dbReference type="PANTHER" id="PTHR34388:SF1">
    <property type="entry name" value="DNA POLYMERASE III SUBUNIT DELTA"/>
    <property type="match status" value="1"/>
</dbReference>
<dbReference type="Proteomes" id="UP000185678">
    <property type="component" value="Unassembled WGS sequence"/>
</dbReference>
<dbReference type="InterPro" id="IPR005790">
    <property type="entry name" value="DNA_polIII_delta"/>
</dbReference>
<dbReference type="InterPro" id="IPR010372">
    <property type="entry name" value="DNA_pol3_delta_N"/>
</dbReference>
<keyword evidence="11" id="KW-1185">Reference proteome</keyword>
<evidence type="ECO:0000256" key="4">
    <source>
        <dbReference type="ARBA" id="ARBA00022695"/>
    </source>
</evidence>
<dbReference type="GO" id="GO:0003887">
    <property type="term" value="F:DNA-directed DNA polymerase activity"/>
    <property type="evidence" value="ECO:0007669"/>
    <property type="project" value="UniProtKB-KW"/>
</dbReference>
<dbReference type="Gene3D" id="1.20.272.10">
    <property type="match status" value="1"/>
</dbReference>
<dbReference type="PANTHER" id="PTHR34388">
    <property type="entry name" value="DNA POLYMERASE III SUBUNIT DELTA"/>
    <property type="match status" value="1"/>
</dbReference>
<feature type="domain" description="DNA polymerase III delta N-terminal" evidence="9">
    <location>
        <begin position="23"/>
        <end position="127"/>
    </location>
</feature>
<dbReference type="InterPro" id="IPR027417">
    <property type="entry name" value="P-loop_NTPase"/>
</dbReference>
<dbReference type="RefSeq" id="WP_076399202.1">
    <property type="nucleotide sequence ID" value="NZ_FTOA01000002.1"/>
</dbReference>
<dbReference type="GO" id="GO:0003677">
    <property type="term" value="F:DNA binding"/>
    <property type="evidence" value="ECO:0007669"/>
    <property type="project" value="InterPro"/>
</dbReference>
<dbReference type="Gene3D" id="1.10.8.60">
    <property type="match status" value="1"/>
</dbReference>
<gene>
    <name evidence="10" type="ORF">SAMN05421779_102323</name>
</gene>
<evidence type="ECO:0000313" key="11">
    <source>
        <dbReference type="Proteomes" id="UP000185678"/>
    </source>
</evidence>
<dbReference type="GO" id="GO:0009360">
    <property type="term" value="C:DNA polymerase III complex"/>
    <property type="evidence" value="ECO:0007669"/>
    <property type="project" value="InterPro"/>
</dbReference>
<evidence type="ECO:0000259" key="9">
    <source>
        <dbReference type="Pfam" id="PF06144"/>
    </source>
</evidence>
<comment type="catalytic activity">
    <reaction evidence="8">
        <text>DNA(n) + a 2'-deoxyribonucleoside 5'-triphosphate = DNA(n+1) + diphosphate</text>
        <dbReference type="Rhea" id="RHEA:22508"/>
        <dbReference type="Rhea" id="RHEA-COMP:17339"/>
        <dbReference type="Rhea" id="RHEA-COMP:17340"/>
        <dbReference type="ChEBI" id="CHEBI:33019"/>
        <dbReference type="ChEBI" id="CHEBI:61560"/>
        <dbReference type="ChEBI" id="CHEBI:173112"/>
        <dbReference type="EC" id="2.7.7.7"/>
    </reaction>
</comment>
<dbReference type="AlphaFoldDB" id="A0A1N7JJ30"/>
<evidence type="ECO:0000256" key="6">
    <source>
        <dbReference type="ARBA" id="ARBA00022932"/>
    </source>
</evidence>
<dbReference type="InterPro" id="IPR008921">
    <property type="entry name" value="DNA_pol3_clamp-load_cplx_C"/>
</dbReference>
<organism evidence="10 11">
    <name type="scientific">Insolitispirillum peregrinum</name>
    <dbReference type="NCBI Taxonomy" id="80876"/>
    <lineage>
        <taxon>Bacteria</taxon>
        <taxon>Pseudomonadati</taxon>
        <taxon>Pseudomonadota</taxon>
        <taxon>Alphaproteobacteria</taxon>
        <taxon>Rhodospirillales</taxon>
        <taxon>Novispirillaceae</taxon>
        <taxon>Insolitispirillum</taxon>
    </lineage>
</organism>
<sequence length="351" mass="37909">MKISADRADAFSNRPDAKARAVLVYGPDEGLVRERAQRLMRTVVSELNDPFRVADLVGSQVKNDPALLIDEAAALSMTGGRRVVRLRDADDGHTKAVQAFLESPPGDALVVLQAGDLAAKSSLRKLCESALNAAAIACYMDDGQAVELVIRDSLGKFGISIAPEALDLMASQLGSDRQVTRAEVEKLITYMGGPDARGLTVTLDDIQACVGDLSALSMDDMTLALADGDDSTAQAMLDRFVAEGQSMIPLLRSVTRHFLRLHLVSGALAHGKPAEQAVALLKPPLFFKTKPRFMTQVRRWPTQRITQVLDLLLDAEMDCKSTGAREHEIVSRVFLQISHASRVAKPTPSGP</sequence>
<keyword evidence="3" id="KW-0808">Transferase</keyword>
<dbReference type="EMBL" id="FTOA01000002">
    <property type="protein sequence ID" value="SIS49335.1"/>
    <property type="molecule type" value="Genomic_DNA"/>
</dbReference>
<comment type="similarity">
    <text evidence="7">Belongs to the DNA polymerase HolA subunit family.</text>
</comment>
<evidence type="ECO:0000256" key="1">
    <source>
        <dbReference type="ARBA" id="ARBA00012417"/>
    </source>
</evidence>
<reference evidence="10 11" key="1">
    <citation type="submission" date="2017-01" db="EMBL/GenBank/DDBJ databases">
        <authorList>
            <person name="Mah S.A."/>
            <person name="Swanson W.J."/>
            <person name="Moy G.W."/>
            <person name="Vacquier V.D."/>
        </authorList>
    </citation>
    <scope>NUCLEOTIDE SEQUENCE [LARGE SCALE GENOMIC DNA]</scope>
    <source>
        <strain evidence="10 11">DSM 11589</strain>
    </source>
</reference>
<dbReference type="OrthoDB" id="9804983at2"/>
<dbReference type="NCBIfam" id="TIGR01128">
    <property type="entry name" value="holA"/>
    <property type="match status" value="1"/>
</dbReference>
<dbReference type="STRING" id="80876.SAMN05421779_102323"/>
<accession>A0A1N7JJ30</accession>